<dbReference type="InterPro" id="IPR005467">
    <property type="entry name" value="His_kinase_dom"/>
</dbReference>
<dbReference type="PANTHER" id="PTHR43719">
    <property type="entry name" value="TWO-COMPONENT HISTIDINE KINASE"/>
    <property type="match status" value="1"/>
</dbReference>
<dbReference type="OrthoDB" id="10266508at2759"/>
<dbReference type="InterPro" id="IPR003594">
    <property type="entry name" value="HATPase_dom"/>
</dbReference>
<dbReference type="GO" id="GO:0005634">
    <property type="term" value="C:nucleus"/>
    <property type="evidence" value="ECO:0007669"/>
    <property type="project" value="TreeGrafter"/>
</dbReference>
<evidence type="ECO:0000256" key="2">
    <source>
        <dbReference type="ARBA" id="ARBA00011738"/>
    </source>
</evidence>
<dbReference type="Gene3D" id="3.30.565.10">
    <property type="entry name" value="Histidine kinase-like ATPase, C-terminal domain"/>
    <property type="match status" value="1"/>
</dbReference>
<proteinExistence type="predicted"/>
<dbReference type="PROSITE" id="PS50109">
    <property type="entry name" value="HIS_KIN"/>
    <property type="match status" value="1"/>
</dbReference>
<organism evidence="7 8">
    <name type="scientific">Digitaria exilis</name>
    <dbReference type="NCBI Taxonomy" id="1010633"/>
    <lineage>
        <taxon>Eukaryota</taxon>
        <taxon>Viridiplantae</taxon>
        <taxon>Streptophyta</taxon>
        <taxon>Embryophyta</taxon>
        <taxon>Tracheophyta</taxon>
        <taxon>Spermatophyta</taxon>
        <taxon>Magnoliopsida</taxon>
        <taxon>Liliopsida</taxon>
        <taxon>Poales</taxon>
        <taxon>Poaceae</taxon>
        <taxon>PACMAD clade</taxon>
        <taxon>Panicoideae</taxon>
        <taxon>Panicodae</taxon>
        <taxon>Paniceae</taxon>
        <taxon>Anthephorinae</taxon>
        <taxon>Digitaria</taxon>
    </lineage>
</organism>
<dbReference type="Proteomes" id="UP000636709">
    <property type="component" value="Unassembled WGS sequence"/>
</dbReference>
<feature type="domain" description="Histidine kinase" evidence="6">
    <location>
        <begin position="1"/>
        <end position="210"/>
    </location>
</feature>
<evidence type="ECO:0000313" key="8">
    <source>
        <dbReference type="Proteomes" id="UP000636709"/>
    </source>
</evidence>
<dbReference type="PANTHER" id="PTHR43719:SF35">
    <property type="entry name" value="HISTIDINE KINASE 2"/>
    <property type="match status" value="1"/>
</dbReference>
<evidence type="ECO:0000256" key="3">
    <source>
        <dbReference type="ARBA" id="ARBA00012438"/>
    </source>
</evidence>
<dbReference type="Pfam" id="PF24896">
    <property type="entry name" value="Receiver_CRE1"/>
    <property type="match status" value="1"/>
</dbReference>
<sequence length="268" mass="29652">MNGVLGMLQMLMDTELDTAQQDFVVTAQESGKALINLINEVLDLAKIESGRIELETVPFDARDILDNVVSLFYEKSQAKGIELAVLVSNQVPDVLIGDPWRFRQIITNLVGNSMKNREVMDDSDNMMLWNTLSGLEVADSWKLLENFTTFKNSSEADAVNLVVRVEDTGIGITKDAQLRIFTPFMQADSSTSRTNGGTGIGLSITKRLVELKLSRNESSVIDGRNARAEITVYHLQRHGIQCNLAATSESAFLALLKDCSSRFISFLV</sequence>
<evidence type="ECO:0000313" key="7">
    <source>
        <dbReference type="EMBL" id="KAF8720673.1"/>
    </source>
</evidence>
<dbReference type="Pfam" id="PF00512">
    <property type="entry name" value="HisKA"/>
    <property type="match status" value="1"/>
</dbReference>
<dbReference type="SMART" id="SM00387">
    <property type="entry name" value="HATPase_c"/>
    <property type="match status" value="1"/>
</dbReference>
<protein>
    <recommendedName>
        <fullName evidence="3">histidine kinase</fullName>
        <ecNumber evidence="3">2.7.13.3</ecNumber>
    </recommendedName>
</protein>
<comment type="subunit">
    <text evidence="2">Homodimer.</text>
</comment>
<evidence type="ECO:0000259" key="6">
    <source>
        <dbReference type="PROSITE" id="PS50109"/>
    </source>
</evidence>
<dbReference type="InterPro" id="IPR004358">
    <property type="entry name" value="Sig_transdc_His_kin-like_C"/>
</dbReference>
<gene>
    <name evidence="7" type="ORF">HU200_023575</name>
</gene>
<keyword evidence="4" id="KW-0597">Phosphoprotein</keyword>
<evidence type="ECO:0000256" key="5">
    <source>
        <dbReference type="ARBA" id="ARBA00023012"/>
    </source>
</evidence>
<name>A0A835EYB4_9POAL</name>
<comment type="caution">
    <text evidence="7">The sequence shown here is derived from an EMBL/GenBank/DDBJ whole genome shotgun (WGS) entry which is preliminary data.</text>
</comment>
<dbReference type="SUPFAM" id="SSF47384">
    <property type="entry name" value="Homodimeric domain of signal transducing histidine kinase"/>
    <property type="match status" value="1"/>
</dbReference>
<dbReference type="Pfam" id="PF02518">
    <property type="entry name" value="HATPase_c"/>
    <property type="match status" value="1"/>
</dbReference>
<dbReference type="InterPro" id="IPR050956">
    <property type="entry name" value="2C_system_His_kinase"/>
</dbReference>
<dbReference type="InterPro" id="IPR056839">
    <property type="entry name" value="Receiver_AHK4/CRE1_1st"/>
</dbReference>
<dbReference type="AlphaFoldDB" id="A0A835EYB4"/>
<evidence type="ECO:0000256" key="4">
    <source>
        <dbReference type="ARBA" id="ARBA00022553"/>
    </source>
</evidence>
<dbReference type="CDD" id="cd00082">
    <property type="entry name" value="HisKA"/>
    <property type="match status" value="1"/>
</dbReference>
<dbReference type="Gene3D" id="1.10.287.130">
    <property type="match status" value="1"/>
</dbReference>
<accession>A0A835EYB4</accession>
<dbReference type="EC" id="2.7.13.3" evidence="3"/>
<dbReference type="PRINTS" id="PR00344">
    <property type="entry name" value="BCTRLSENSOR"/>
</dbReference>
<dbReference type="GO" id="GO:0000155">
    <property type="term" value="F:phosphorelay sensor kinase activity"/>
    <property type="evidence" value="ECO:0007669"/>
    <property type="project" value="InterPro"/>
</dbReference>
<keyword evidence="8" id="KW-1185">Reference proteome</keyword>
<evidence type="ECO:0000256" key="1">
    <source>
        <dbReference type="ARBA" id="ARBA00000085"/>
    </source>
</evidence>
<comment type="catalytic activity">
    <reaction evidence="1">
        <text>ATP + protein L-histidine = ADP + protein N-phospho-L-histidine.</text>
        <dbReference type="EC" id="2.7.13.3"/>
    </reaction>
</comment>
<dbReference type="InterPro" id="IPR003661">
    <property type="entry name" value="HisK_dim/P_dom"/>
</dbReference>
<dbReference type="SUPFAM" id="SSF55874">
    <property type="entry name" value="ATPase domain of HSP90 chaperone/DNA topoisomerase II/histidine kinase"/>
    <property type="match status" value="1"/>
</dbReference>
<reference evidence="7" key="1">
    <citation type="submission" date="2020-07" db="EMBL/GenBank/DDBJ databases">
        <title>Genome sequence and genetic diversity analysis of an under-domesticated orphan crop, white fonio (Digitaria exilis).</title>
        <authorList>
            <person name="Bennetzen J.L."/>
            <person name="Chen S."/>
            <person name="Ma X."/>
            <person name="Wang X."/>
            <person name="Yssel A.E.J."/>
            <person name="Chaluvadi S.R."/>
            <person name="Johnson M."/>
            <person name="Gangashetty P."/>
            <person name="Hamidou F."/>
            <person name="Sanogo M.D."/>
            <person name="Zwaenepoel A."/>
            <person name="Wallace J."/>
            <person name="Van De Peer Y."/>
            <person name="Van Deynze A."/>
        </authorList>
    </citation>
    <scope>NUCLEOTIDE SEQUENCE</scope>
    <source>
        <tissue evidence="7">Leaves</tissue>
    </source>
</reference>
<dbReference type="InterPro" id="IPR036097">
    <property type="entry name" value="HisK_dim/P_sf"/>
</dbReference>
<dbReference type="EMBL" id="JACEFO010001691">
    <property type="protein sequence ID" value="KAF8720673.1"/>
    <property type="molecule type" value="Genomic_DNA"/>
</dbReference>
<dbReference type="InterPro" id="IPR036890">
    <property type="entry name" value="HATPase_C_sf"/>
</dbReference>
<keyword evidence="5" id="KW-0902">Two-component regulatory system</keyword>